<keyword evidence="2" id="KW-1185">Reference proteome</keyword>
<proteinExistence type="predicted"/>
<evidence type="ECO:0000313" key="2">
    <source>
        <dbReference type="Proteomes" id="UP000245626"/>
    </source>
</evidence>
<protein>
    <submittedName>
        <fullName evidence="1">Uncharacterized protein</fullName>
    </submittedName>
</protein>
<dbReference type="EMBL" id="KZ819686">
    <property type="protein sequence ID" value="PWN54400.1"/>
    <property type="molecule type" value="Genomic_DNA"/>
</dbReference>
<sequence>MPTYADDYNERIQALGHDLPSGPVRLTISKGDYVQLPATGKWVYLENWQEEDLMDLQPLEQLESSAVSHHRSSGQDGKRNEYAASGLNSILPDPGSAQTLWVLDTNVLLSNLPFIKALFAVLLNRSISAIVSQLTKAGHCRTTPAPIAMVIPHIVLSELDGLKTSPRTQGGSTCNRPISSLAREANRWMLAAIQAQKRAIVPIPCDGQEKSEALPENGWVFHIQSSRHAEKERERRRERKDSVHLSNDEEIVSFCSHLSETTYLPVVFCSNDTNARTRAEADGITSLEMEETIRELRSSLKLKGSGVGLDSEAAFSAMAEEMVERSERALPPDPSTGQRPVPEPCNDVRDLDVDMTSGEDEPTLAIRGILQERAASTPGQLPRHIRSSETAVTMNRSRSSRSSPPSSKTGRKVSDSIHATGPRAQAQPDTARMSLTDYEPAHLPSRSPPLNPTFEVTDFLTDSATCFGKRARVVGGDRIENASTARKRGNTPTSPRKTKTTEGDVLCDLGDGEDLHDINNPFFEWPGDRGNPTCSSSSRRKKPGRW</sequence>
<dbReference type="Proteomes" id="UP000245626">
    <property type="component" value="Unassembled WGS sequence"/>
</dbReference>
<reference evidence="1 2" key="1">
    <citation type="journal article" date="2018" name="Mol. Biol. Evol.">
        <title>Broad Genomic Sampling Reveals a Smut Pathogenic Ancestry of the Fungal Clade Ustilaginomycotina.</title>
        <authorList>
            <person name="Kijpornyongpan T."/>
            <person name="Mondo S.J."/>
            <person name="Barry K."/>
            <person name="Sandor L."/>
            <person name="Lee J."/>
            <person name="Lipzen A."/>
            <person name="Pangilinan J."/>
            <person name="LaButti K."/>
            <person name="Hainaut M."/>
            <person name="Henrissat B."/>
            <person name="Grigoriev I.V."/>
            <person name="Spatafora J.W."/>
            <person name="Aime M.C."/>
        </authorList>
    </citation>
    <scope>NUCLEOTIDE SEQUENCE [LARGE SCALE GENOMIC DNA]</scope>
    <source>
        <strain evidence="1 2">SA 807</strain>
    </source>
</reference>
<evidence type="ECO:0000313" key="1">
    <source>
        <dbReference type="EMBL" id="PWN54400.1"/>
    </source>
</evidence>
<organism evidence="1 2">
    <name type="scientific">Violaceomyces palustris</name>
    <dbReference type="NCBI Taxonomy" id="1673888"/>
    <lineage>
        <taxon>Eukaryota</taxon>
        <taxon>Fungi</taxon>
        <taxon>Dikarya</taxon>
        <taxon>Basidiomycota</taxon>
        <taxon>Ustilaginomycotina</taxon>
        <taxon>Ustilaginomycetes</taxon>
        <taxon>Violaceomycetales</taxon>
        <taxon>Violaceomycetaceae</taxon>
        <taxon>Violaceomyces</taxon>
    </lineage>
</organism>
<accession>A0ACD0P8J6</accession>
<gene>
    <name evidence="1" type="ORF">IE53DRAFT_383022</name>
</gene>
<name>A0ACD0P8J6_9BASI</name>